<reference evidence="1" key="1">
    <citation type="submission" date="2024-03" db="EMBL/GenBank/DDBJ databases">
        <title>Novel Streptomyces species of biotechnological and ecological value are a feature of Machair soil.</title>
        <authorList>
            <person name="Prole J.R."/>
            <person name="Goodfellow M."/>
            <person name="Allenby N."/>
            <person name="Ward A.C."/>
        </authorList>
    </citation>
    <scope>NUCLEOTIDE SEQUENCE</scope>
    <source>
        <strain evidence="1">MS2.AVA.5</strain>
    </source>
</reference>
<dbReference type="EMBL" id="JBBKAJ010000022">
    <property type="protein sequence ID" value="MEJ8634765.1"/>
    <property type="molecule type" value="Genomic_DNA"/>
</dbReference>
<evidence type="ECO:0000313" key="1">
    <source>
        <dbReference type="EMBL" id="MEJ8634765.1"/>
    </source>
</evidence>
<accession>A0ACC6PU03</accession>
<comment type="caution">
    <text evidence="1">The sequence shown here is derived from an EMBL/GenBank/DDBJ whole genome shotgun (WGS) entry which is preliminary data.</text>
</comment>
<gene>
    <name evidence="1" type="ORF">WKI67_15325</name>
</gene>
<keyword evidence="2" id="KW-1185">Reference proteome</keyword>
<dbReference type="Proteomes" id="UP001377168">
    <property type="component" value="Unassembled WGS sequence"/>
</dbReference>
<sequence>MTQWDADAAVVGLGAWGASALWRLAGRGVDVLGFDRFTPGRAPGSSYGAGMFRLCCSENPALVPLARRSHALWSELEEASRERLFVPCGGLLVGPEDGLVAGGALRAAREHDIDVRTFTARALRFQYPRHTGVPDHHIGVWEPTAGLLRAENAVRAAVALARAAGARVFADTRITSVEPVAGGVLLHTAQRSVRVRQVVVTAGAWLGDLVPGLPLETVRMPETWFRPLEDDGTFTLEEFPAFVRELDDGRVLRGSGSEGGHDIRLSLEDREVTAKPLDPDEIDRGVAYDDWSDLARMLPAKLPGLRRLPARVSVRTTTRAADGQFVLGRPDGDPRVVVAGGGGAYGLQYATGIGDALADLVRGVETAAPLDFLGPDRLR</sequence>
<protein>
    <submittedName>
        <fullName evidence="1">FAD-dependent oxidoreductase</fullName>
    </submittedName>
</protein>
<name>A0ACC6PU03_9ACTN</name>
<proteinExistence type="predicted"/>
<evidence type="ECO:0000313" key="2">
    <source>
        <dbReference type="Proteomes" id="UP001377168"/>
    </source>
</evidence>
<organism evidence="1 2">
    <name type="scientific">Streptomyces achmelvichensis</name>
    <dbReference type="NCBI Taxonomy" id="3134111"/>
    <lineage>
        <taxon>Bacteria</taxon>
        <taxon>Bacillati</taxon>
        <taxon>Actinomycetota</taxon>
        <taxon>Actinomycetes</taxon>
        <taxon>Kitasatosporales</taxon>
        <taxon>Streptomycetaceae</taxon>
        <taxon>Streptomyces</taxon>
    </lineage>
</organism>